<protein>
    <submittedName>
        <fullName evidence="3">Uncharacterized protein</fullName>
    </submittedName>
</protein>
<name>A0A8X6G6G3_TRICU</name>
<feature type="compositionally biased region" description="Polar residues" evidence="1">
    <location>
        <begin position="170"/>
        <end position="180"/>
    </location>
</feature>
<evidence type="ECO:0000256" key="2">
    <source>
        <dbReference type="SAM" id="SignalP"/>
    </source>
</evidence>
<sequence length="180" mass="20570">MDKATLKCYSFNHCFLFQAYFLLALTFTVAQAVSHGFRNIPQGPLRNFNAGQYQTGPLSYSFPQQGPSGRRDVTDNIHYESGNLYSGRRDGRFLTRDGRGDSYRDLQYSMGPQQRDFRGPQGPNPYQQQGIRRYQDADSFGYGASRNPQISYSAPHANTRSYNPRLDATGNPQNEYSRFY</sequence>
<evidence type="ECO:0000256" key="1">
    <source>
        <dbReference type="SAM" id="MobiDB-lite"/>
    </source>
</evidence>
<dbReference type="EMBL" id="BMAO01034476">
    <property type="protein sequence ID" value="GFQ96792.1"/>
    <property type="molecule type" value="Genomic_DNA"/>
</dbReference>
<evidence type="ECO:0000313" key="4">
    <source>
        <dbReference type="Proteomes" id="UP000887116"/>
    </source>
</evidence>
<comment type="caution">
    <text evidence="3">The sequence shown here is derived from an EMBL/GenBank/DDBJ whole genome shotgun (WGS) entry which is preliminary data.</text>
</comment>
<dbReference type="Proteomes" id="UP000887116">
    <property type="component" value="Unassembled WGS sequence"/>
</dbReference>
<accession>A0A8X6G6G3</accession>
<evidence type="ECO:0000313" key="3">
    <source>
        <dbReference type="EMBL" id="GFQ96792.1"/>
    </source>
</evidence>
<organism evidence="3 4">
    <name type="scientific">Trichonephila clavata</name>
    <name type="common">Joro spider</name>
    <name type="synonym">Nephila clavata</name>
    <dbReference type="NCBI Taxonomy" id="2740835"/>
    <lineage>
        <taxon>Eukaryota</taxon>
        <taxon>Metazoa</taxon>
        <taxon>Ecdysozoa</taxon>
        <taxon>Arthropoda</taxon>
        <taxon>Chelicerata</taxon>
        <taxon>Arachnida</taxon>
        <taxon>Araneae</taxon>
        <taxon>Araneomorphae</taxon>
        <taxon>Entelegynae</taxon>
        <taxon>Araneoidea</taxon>
        <taxon>Nephilidae</taxon>
        <taxon>Trichonephila</taxon>
    </lineage>
</organism>
<proteinExistence type="predicted"/>
<feature type="compositionally biased region" description="Polar residues" evidence="1">
    <location>
        <begin position="148"/>
        <end position="162"/>
    </location>
</feature>
<keyword evidence="4" id="KW-1185">Reference proteome</keyword>
<keyword evidence="2" id="KW-0732">Signal</keyword>
<feature type="region of interest" description="Disordered" evidence="1">
    <location>
        <begin position="148"/>
        <end position="180"/>
    </location>
</feature>
<feature type="chain" id="PRO_5036448211" evidence="2">
    <location>
        <begin position="33"/>
        <end position="180"/>
    </location>
</feature>
<reference evidence="3" key="1">
    <citation type="submission" date="2020-07" db="EMBL/GenBank/DDBJ databases">
        <title>Multicomponent nature underlies the extraordinary mechanical properties of spider dragline silk.</title>
        <authorList>
            <person name="Kono N."/>
            <person name="Nakamura H."/>
            <person name="Mori M."/>
            <person name="Yoshida Y."/>
            <person name="Ohtoshi R."/>
            <person name="Malay A.D."/>
            <person name="Moran D.A.P."/>
            <person name="Tomita M."/>
            <person name="Numata K."/>
            <person name="Arakawa K."/>
        </authorList>
    </citation>
    <scope>NUCLEOTIDE SEQUENCE</scope>
</reference>
<dbReference type="AlphaFoldDB" id="A0A8X6G6G3"/>
<feature type="signal peptide" evidence="2">
    <location>
        <begin position="1"/>
        <end position="32"/>
    </location>
</feature>
<dbReference type="OrthoDB" id="6420548at2759"/>
<gene>
    <name evidence="3" type="primary">AVEN_26021_1</name>
    <name evidence="3" type="ORF">TNCT_67461</name>
</gene>